<dbReference type="SUPFAM" id="SSF48726">
    <property type="entry name" value="Immunoglobulin"/>
    <property type="match status" value="1"/>
</dbReference>
<feature type="domain" description="MAM" evidence="5">
    <location>
        <begin position="203"/>
        <end position="360"/>
    </location>
</feature>
<dbReference type="Proteomes" id="UP000014760">
    <property type="component" value="Unassembled WGS sequence"/>
</dbReference>
<evidence type="ECO:0008006" key="10">
    <source>
        <dbReference type="Google" id="ProtNLM"/>
    </source>
</evidence>
<reference evidence="9" key="1">
    <citation type="submission" date="2012-12" db="EMBL/GenBank/DDBJ databases">
        <authorList>
            <person name="Hellsten U."/>
            <person name="Grimwood J."/>
            <person name="Chapman J.A."/>
            <person name="Shapiro H."/>
            <person name="Aerts A."/>
            <person name="Otillar R.P."/>
            <person name="Terry A.Y."/>
            <person name="Boore J.L."/>
            <person name="Simakov O."/>
            <person name="Marletaz F."/>
            <person name="Cho S.-J."/>
            <person name="Edsinger-Gonzales E."/>
            <person name="Havlak P."/>
            <person name="Kuo D.-H."/>
            <person name="Larsson T."/>
            <person name="Lv J."/>
            <person name="Arendt D."/>
            <person name="Savage R."/>
            <person name="Osoegawa K."/>
            <person name="de Jong P."/>
            <person name="Lindberg D.R."/>
            <person name="Seaver E.C."/>
            <person name="Weisblat D.A."/>
            <person name="Putnam N.H."/>
            <person name="Grigoriev I.V."/>
            <person name="Rokhsar D.S."/>
        </authorList>
    </citation>
    <scope>NUCLEOTIDE SEQUENCE</scope>
    <source>
        <strain evidence="9">I ESC-2004</strain>
    </source>
</reference>
<gene>
    <name evidence="7" type="ORF">CAPTEDRAFT_223844</name>
</gene>
<dbReference type="PROSITE" id="PS50060">
    <property type="entry name" value="MAM_2"/>
    <property type="match status" value="3"/>
</dbReference>
<feature type="disulfide bond" evidence="2">
    <location>
        <begin position="714"/>
        <end position="729"/>
    </location>
</feature>
<dbReference type="PROSITE" id="PS01209">
    <property type="entry name" value="LDLRA_1"/>
    <property type="match status" value="1"/>
</dbReference>
<dbReference type="InterPro" id="IPR000998">
    <property type="entry name" value="MAM_dom"/>
</dbReference>
<proteinExistence type="predicted"/>
<dbReference type="PANTHER" id="PTHR23282">
    <property type="entry name" value="APICAL ENDOSOMAL GLYCOPROTEIN PRECURSOR"/>
    <property type="match status" value="1"/>
</dbReference>
<organism evidence="7">
    <name type="scientific">Capitella teleta</name>
    <name type="common">Polychaete worm</name>
    <dbReference type="NCBI Taxonomy" id="283909"/>
    <lineage>
        <taxon>Eukaryota</taxon>
        <taxon>Metazoa</taxon>
        <taxon>Spiralia</taxon>
        <taxon>Lophotrochozoa</taxon>
        <taxon>Annelida</taxon>
        <taxon>Polychaeta</taxon>
        <taxon>Sedentaria</taxon>
        <taxon>Scolecida</taxon>
        <taxon>Capitellidae</taxon>
        <taxon>Capitella</taxon>
    </lineage>
</organism>
<dbReference type="EMBL" id="AMQN01010610">
    <property type="status" value="NOT_ANNOTATED_CDS"/>
    <property type="molecule type" value="Genomic_DNA"/>
</dbReference>
<dbReference type="InterPro" id="IPR051560">
    <property type="entry name" value="MAM_domain-containing"/>
</dbReference>
<dbReference type="PROSITE" id="PS50068">
    <property type="entry name" value="LDLRA_2"/>
    <property type="match status" value="1"/>
</dbReference>
<evidence type="ECO:0000259" key="6">
    <source>
        <dbReference type="PROSITE" id="PS50835"/>
    </source>
</evidence>
<dbReference type="InterPro" id="IPR023415">
    <property type="entry name" value="LDLR_class-A_CS"/>
</dbReference>
<evidence type="ECO:0000256" key="2">
    <source>
        <dbReference type="PROSITE-ProRule" id="PRU00124"/>
    </source>
</evidence>
<dbReference type="Gene3D" id="4.10.400.10">
    <property type="entry name" value="Low-density Lipoprotein Receptor"/>
    <property type="match status" value="1"/>
</dbReference>
<dbReference type="Pfam" id="PF00057">
    <property type="entry name" value="Ldl_recept_a"/>
    <property type="match status" value="1"/>
</dbReference>
<dbReference type="PROSITE" id="PS50835">
    <property type="entry name" value="IG_LIKE"/>
    <property type="match status" value="1"/>
</dbReference>
<dbReference type="InterPro" id="IPR002172">
    <property type="entry name" value="LDrepeatLR_classA_rpt"/>
</dbReference>
<name>R7TWE8_CAPTE</name>
<dbReference type="AlphaFoldDB" id="R7TWE8"/>
<evidence type="ECO:0000313" key="9">
    <source>
        <dbReference type="Proteomes" id="UP000014760"/>
    </source>
</evidence>
<keyword evidence="9" id="KW-1185">Reference proteome</keyword>
<dbReference type="SMART" id="SM00192">
    <property type="entry name" value="LDLa"/>
    <property type="match status" value="1"/>
</dbReference>
<evidence type="ECO:0000313" key="7">
    <source>
        <dbReference type="EMBL" id="ELT98074.1"/>
    </source>
</evidence>
<feature type="domain" description="Ig-like" evidence="6">
    <location>
        <begin position="580"/>
        <end position="685"/>
    </location>
</feature>
<reference evidence="7 9" key="2">
    <citation type="journal article" date="2013" name="Nature">
        <title>Insights into bilaterian evolution from three spiralian genomes.</title>
        <authorList>
            <person name="Simakov O."/>
            <person name="Marletaz F."/>
            <person name="Cho S.J."/>
            <person name="Edsinger-Gonzales E."/>
            <person name="Havlak P."/>
            <person name="Hellsten U."/>
            <person name="Kuo D.H."/>
            <person name="Larsson T."/>
            <person name="Lv J."/>
            <person name="Arendt D."/>
            <person name="Savage R."/>
            <person name="Osoegawa K."/>
            <person name="de Jong P."/>
            <person name="Grimwood J."/>
            <person name="Chapman J.A."/>
            <person name="Shapiro H."/>
            <person name="Aerts A."/>
            <person name="Otillar R.P."/>
            <person name="Terry A.Y."/>
            <person name="Boore J.L."/>
            <person name="Grigoriev I.V."/>
            <person name="Lindberg D.R."/>
            <person name="Seaver E.C."/>
            <person name="Weisblat D.A."/>
            <person name="Putnam N.H."/>
            <person name="Rokhsar D.S."/>
        </authorList>
    </citation>
    <scope>NUCLEOTIDE SEQUENCE</scope>
    <source>
        <strain evidence="7 9">I ESC-2004</strain>
    </source>
</reference>
<keyword evidence="1 2" id="KW-1015">Disulfide bond</keyword>
<dbReference type="InterPro" id="IPR007110">
    <property type="entry name" value="Ig-like_dom"/>
</dbReference>
<dbReference type="GO" id="GO:0016020">
    <property type="term" value="C:membrane"/>
    <property type="evidence" value="ECO:0007669"/>
    <property type="project" value="InterPro"/>
</dbReference>
<feature type="chain" id="PRO_5008787450" description="MAM domain-containing protein" evidence="4">
    <location>
        <begin position="22"/>
        <end position="808"/>
    </location>
</feature>
<dbReference type="Pfam" id="PF00629">
    <property type="entry name" value="MAM"/>
    <property type="match status" value="3"/>
</dbReference>
<dbReference type="EnsemblMetazoa" id="CapteT223844">
    <property type="protein sequence ID" value="CapteP223844"/>
    <property type="gene ID" value="CapteG223844"/>
</dbReference>
<feature type="domain" description="MAM" evidence="5">
    <location>
        <begin position="27"/>
        <end position="185"/>
    </location>
</feature>
<feature type="domain" description="MAM" evidence="5">
    <location>
        <begin position="382"/>
        <end position="558"/>
    </location>
</feature>
<dbReference type="InterPro" id="IPR036179">
    <property type="entry name" value="Ig-like_dom_sf"/>
</dbReference>
<dbReference type="InterPro" id="IPR036055">
    <property type="entry name" value="LDL_receptor-like_sf"/>
</dbReference>
<dbReference type="HOGENOM" id="CLU_348925_0_0_1"/>
<dbReference type="CDD" id="cd00112">
    <property type="entry name" value="LDLa"/>
    <property type="match status" value="1"/>
</dbReference>
<accession>R7TWE8</accession>
<dbReference type="SMART" id="SM00409">
    <property type="entry name" value="IG"/>
    <property type="match status" value="1"/>
</dbReference>
<keyword evidence="4" id="KW-0732">Signal</keyword>
<dbReference type="CDD" id="cd06263">
    <property type="entry name" value="MAM"/>
    <property type="match status" value="3"/>
</dbReference>
<dbReference type="SUPFAM" id="SSF57424">
    <property type="entry name" value="LDL receptor-like module"/>
    <property type="match status" value="1"/>
</dbReference>
<sequence length="808" mass="87751">MRIPLTLGLVLVSFLFTSTAAQKRVLVDCVYSSLAPCADLTNEQSTPLQWEVGSESTGSQGTGPTNGINDKYYTFIETSNKNLNDYANLMSNALGVTGDVCLDFYYHMYGEEMGTLNVAVRSASGDDQVVFTKSGDQGDTWFHQTMTLSSLSQTDKIIFNGIRGNGYRGDIALDEIKITTLSCDDNSQVATTLPSTTETLLPLTCNFDSKDAYCGISQGVDDVDDEYDWAILTDATPSTDTGPTRGYAGSNGYIYAEATSQSTGDNARFSLPPLFSSGRMSCVKVEFYYHMYGAHMGDLKVYVGSNMMFEKKGDQGNNWFKASFQSSMTSDQLVTFEAIRGNEYGSDIAVDAIKVTNCGGNITTVPTVPTTTVSSGSAGLPYTCTFETNCSISQDTNDDSNWLFTTSGTPSSSTGPSSGYGGGRFIFYEATNEDSGNKARFTLPALVTSGSLSCATVKFYYYMYGSSLGTLNVYTRQGSDQSNAQVKFTVSGDKGQNWLETSFTTSMDTNTFVRSLSMELMLSGPNSDDCQIVFEAVRGSGFESDIAVDSITVTDCSGSGGATTMPPASTPRPTNPSNVPYKVRLQPYAVWVTQNYPAQLTCGVDDPEYINPFNLSLAWYFPNGSRIVGDATTPGFRYNYVYSANVSITSLGWWKTTLFVDSLDYTMSGDYTCKVNYAAYPATIKTSSLFFQGCPAGYYSCPRSEGCVPCSVLCDGLNDCGDWSDEFKCGGLHVSNFRFRQCRKSVRIRGCIMGLPERVDVVTNRLSSAQSSCMLDKELKGKGAIELKHEVLTRDPPKAKSAFINAVY</sequence>
<dbReference type="STRING" id="283909.R7TWE8"/>
<dbReference type="SMART" id="SM00137">
    <property type="entry name" value="MAM"/>
    <property type="match status" value="3"/>
</dbReference>
<evidence type="ECO:0000256" key="1">
    <source>
        <dbReference type="ARBA" id="ARBA00023157"/>
    </source>
</evidence>
<feature type="signal peptide" evidence="4">
    <location>
        <begin position="1"/>
        <end position="21"/>
    </location>
</feature>
<dbReference type="EMBL" id="KB308243">
    <property type="protein sequence ID" value="ELT98074.1"/>
    <property type="molecule type" value="Genomic_DNA"/>
</dbReference>
<dbReference type="OMA" id="YEEIWKI"/>
<dbReference type="PANTHER" id="PTHR23282:SF101">
    <property type="entry name" value="MAM DOMAIN-CONTAINING PROTEIN"/>
    <property type="match status" value="1"/>
</dbReference>
<dbReference type="Gene3D" id="2.60.120.200">
    <property type="match status" value="3"/>
</dbReference>
<dbReference type="OrthoDB" id="412155at2759"/>
<dbReference type="SUPFAM" id="SSF49899">
    <property type="entry name" value="Concanavalin A-like lectins/glucanases"/>
    <property type="match status" value="3"/>
</dbReference>
<evidence type="ECO:0000256" key="4">
    <source>
        <dbReference type="SAM" id="SignalP"/>
    </source>
</evidence>
<evidence type="ECO:0000259" key="5">
    <source>
        <dbReference type="PROSITE" id="PS50060"/>
    </source>
</evidence>
<evidence type="ECO:0000313" key="8">
    <source>
        <dbReference type="EnsemblMetazoa" id="CapteP223844"/>
    </source>
</evidence>
<dbReference type="InterPro" id="IPR013320">
    <property type="entry name" value="ConA-like_dom_sf"/>
</dbReference>
<feature type="region of interest" description="Disordered" evidence="3">
    <location>
        <begin position="558"/>
        <end position="578"/>
    </location>
</feature>
<dbReference type="InterPro" id="IPR003599">
    <property type="entry name" value="Ig_sub"/>
</dbReference>
<comment type="caution">
    <text evidence="2">Lacks conserved residue(s) required for the propagation of feature annotation.</text>
</comment>
<reference evidence="8" key="3">
    <citation type="submission" date="2015-06" db="UniProtKB">
        <authorList>
            <consortium name="EnsemblMetazoa"/>
        </authorList>
    </citation>
    <scope>IDENTIFICATION</scope>
</reference>
<evidence type="ECO:0000256" key="3">
    <source>
        <dbReference type="SAM" id="MobiDB-lite"/>
    </source>
</evidence>
<protein>
    <recommendedName>
        <fullName evidence="10">MAM domain-containing protein</fullName>
    </recommendedName>
</protein>